<sequence length="152" mass="17733">MAHILVVDDDEIVAELASEILISAGHACGWVTDAAEALKLLQWRRPDLLLLDENMPGESGSTFLRRLRQSPKFYDLPVMMFTSVQGPEDETRAYYNGAQDYIRKPVQPKFLVWRVNQTLRSRAERPKHRELKDMAEFQMRNRDDDKPRQVYL</sequence>
<dbReference type="OrthoDB" id="9786548at2"/>
<evidence type="ECO:0000313" key="5">
    <source>
        <dbReference type="EMBL" id="TIX51996.1"/>
    </source>
</evidence>
<reference evidence="5 6" key="1">
    <citation type="submission" date="2019-04" db="EMBL/GenBank/DDBJ databases">
        <title>Altererythrobacter aquimixticola sp. nov., isolated from sediment of junction between the ocean and a freshwater spring.</title>
        <authorList>
            <person name="Yoon J.-H."/>
        </authorList>
    </citation>
    <scope>NUCLEOTIDE SEQUENCE [LARGE SCALE GENOMIC DNA]</scope>
    <source>
        <strain evidence="5 6">SSKS-13</strain>
    </source>
</reference>
<dbReference type="RefSeq" id="WP_136692782.1">
    <property type="nucleotide sequence ID" value="NZ_SSHH01000001.1"/>
</dbReference>
<evidence type="ECO:0000313" key="6">
    <source>
        <dbReference type="Proteomes" id="UP000309389"/>
    </source>
</evidence>
<keyword evidence="1 2" id="KW-0597">Phosphoprotein</keyword>
<comment type="caution">
    <text evidence="5">The sequence shown here is derived from an EMBL/GenBank/DDBJ whole genome shotgun (WGS) entry which is preliminary data.</text>
</comment>
<organism evidence="5 6">
    <name type="scientific">Alteraurantiacibacter aquimixticola</name>
    <dbReference type="NCBI Taxonomy" id="2489173"/>
    <lineage>
        <taxon>Bacteria</taxon>
        <taxon>Pseudomonadati</taxon>
        <taxon>Pseudomonadota</taxon>
        <taxon>Alphaproteobacteria</taxon>
        <taxon>Sphingomonadales</taxon>
        <taxon>Erythrobacteraceae</taxon>
        <taxon>Alteraurantiacibacter</taxon>
    </lineage>
</organism>
<gene>
    <name evidence="5" type="ORF">E5222_06085</name>
</gene>
<dbReference type="Pfam" id="PF00072">
    <property type="entry name" value="Response_reg"/>
    <property type="match status" value="1"/>
</dbReference>
<feature type="modified residue" description="4-aspartylphosphate" evidence="2">
    <location>
        <position position="52"/>
    </location>
</feature>
<dbReference type="SMART" id="SM00448">
    <property type="entry name" value="REC"/>
    <property type="match status" value="1"/>
</dbReference>
<dbReference type="PANTHER" id="PTHR44591">
    <property type="entry name" value="STRESS RESPONSE REGULATOR PROTEIN 1"/>
    <property type="match status" value="1"/>
</dbReference>
<dbReference type="Proteomes" id="UP000309389">
    <property type="component" value="Unassembled WGS sequence"/>
</dbReference>
<dbReference type="PROSITE" id="PS50110">
    <property type="entry name" value="RESPONSE_REGULATORY"/>
    <property type="match status" value="1"/>
</dbReference>
<keyword evidence="6" id="KW-1185">Reference proteome</keyword>
<proteinExistence type="predicted"/>
<dbReference type="InterPro" id="IPR050595">
    <property type="entry name" value="Bact_response_regulator"/>
</dbReference>
<dbReference type="GO" id="GO:0000160">
    <property type="term" value="P:phosphorelay signal transduction system"/>
    <property type="evidence" value="ECO:0007669"/>
    <property type="project" value="InterPro"/>
</dbReference>
<evidence type="ECO:0000256" key="3">
    <source>
        <dbReference type="SAM" id="MobiDB-lite"/>
    </source>
</evidence>
<evidence type="ECO:0000256" key="1">
    <source>
        <dbReference type="ARBA" id="ARBA00022553"/>
    </source>
</evidence>
<dbReference type="InterPro" id="IPR011006">
    <property type="entry name" value="CheY-like_superfamily"/>
</dbReference>
<dbReference type="PANTHER" id="PTHR44591:SF23">
    <property type="entry name" value="CHEY SUBFAMILY"/>
    <property type="match status" value="1"/>
</dbReference>
<dbReference type="Gene3D" id="3.40.50.2300">
    <property type="match status" value="1"/>
</dbReference>
<feature type="region of interest" description="Disordered" evidence="3">
    <location>
        <begin position="126"/>
        <end position="152"/>
    </location>
</feature>
<dbReference type="AlphaFoldDB" id="A0A4T3F3Y1"/>
<feature type="domain" description="Response regulatory" evidence="4">
    <location>
        <begin position="3"/>
        <end position="119"/>
    </location>
</feature>
<accession>A0A4T3F3Y1</accession>
<name>A0A4T3F3Y1_9SPHN</name>
<protein>
    <submittedName>
        <fullName evidence="5">Response regulator</fullName>
    </submittedName>
</protein>
<feature type="compositionally biased region" description="Basic and acidic residues" evidence="3">
    <location>
        <begin position="130"/>
        <end position="152"/>
    </location>
</feature>
<dbReference type="InterPro" id="IPR001789">
    <property type="entry name" value="Sig_transdc_resp-reg_receiver"/>
</dbReference>
<evidence type="ECO:0000259" key="4">
    <source>
        <dbReference type="PROSITE" id="PS50110"/>
    </source>
</evidence>
<dbReference type="EMBL" id="SSHH01000001">
    <property type="protein sequence ID" value="TIX51996.1"/>
    <property type="molecule type" value="Genomic_DNA"/>
</dbReference>
<dbReference type="SUPFAM" id="SSF52172">
    <property type="entry name" value="CheY-like"/>
    <property type="match status" value="1"/>
</dbReference>
<evidence type="ECO:0000256" key="2">
    <source>
        <dbReference type="PROSITE-ProRule" id="PRU00169"/>
    </source>
</evidence>